<evidence type="ECO:0008006" key="12">
    <source>
        <dbReference type="Google" id="ProtNLM"/>
    </source>
</evidence>
<evidence type="ECO:0000259" key="8">
    <source>
        <dbReference type="Pfam" id="PF01478"/>
    </source>
</evidence>
<feature type="transmembrane region" description="Helical" evidence="7">
    <location>
        <begin position="6"/>
        <end position="27"/>
    </location>
</feature>
<dbReference type="AlphaFoldDB" id="A0A1F6WPS4"/>
<evidence type="ECO:0000256" key="7">
    <source>
        <dbReference type="SAM" id="Phobius"/>
    </source>
</evidence>
<evidence type="ECO:0000313" key="10">
    <source>
        <dbReference type="EMBL" id="OGI83912.1"/>
    </source>
</evidence>
<evidence type="ECO:0000256" key="5">
    <source>
        <dbReference type="ARBA" id="ARBA00022989"/>
    </source>
</evidence>
<comment type="caution">
    <text evidence="10">The sequence shown here is derived from an EMBL/GenBank/DDBJ whole genome shotgun (WGS) entry which is preliminary data.</text>
</comment>
<dbReference type="InterPro" id="IPR000045">
    <property type="entry name" value="Prepilin_IV_endopep_pep"/>
</dbReference>
<dbReference type="Proteomes" id="UP000178184">
    <property type="component" value="Unassembled WGS sequence"/>
</dbReference>
<dbReference type="InterPro" id="IPR010627">
    <property type="entry name" value="Prepilin_pept_A24_N"/>
</dbReference>
<feature type="transmembrane region" description="Helical" evidence="7">
    <location>
        <begin position="75"/>
        <end position="98"/>
    </location>
</feature>
<feature type="transmembrane region" description="Helical" evidence="7">
    <location>
        <begin position="135"/>
        <end position="153"/>
    </location>
</feature>
<name>A0A1F6WPS4_9BACT</name>
<keyword evidence="5 7" id="KW-1133">Transmembrane helix</keyword>
<dbReference type="STRING" id="1801764.A2903_01080"/>
<feature type="transmembrane region" description="Helical" evidence="7">
    <location>
        <begin position="104"/>
        <end position="123"/>
    </location>
</feature>
<keyword evidence="4 7" id="KW-0812">Transmembrane</keyword>
<dbReference type="Gene3D" id="1.20.120.1220">
    <property type="match status" value="1"/>
</dbReference>
<reference evidence="10 11" key="1">
    <citation type="journal article" date="2016" name="Nat. Commun.">
        <title>Thousands of microbial genomes shed light on interconnected biogeochemical processes in an aquifer system.</title>
        <authorList>
            <person name="Anantharaman K."/>
            <person name="Brown C.T."/>
            <person name="Hug L.A."/>
            <person name="Sharon I."/>
            <person name="Castelle C.J."/>
            <person name="Probst A.J."/>
            <person name="Thomas B.C."/>
            <person name="Singh A."/>
            <person name="Wilkins M.J."/>
            <person name="Karaoz U."/>
            <person name="Brodie E.L."/>
            <person name="Williams K.H."/>
            <person name="Hubbard S.S."/>
            <person name="Banfield J.F."/>
        </authorList>
    </citation>
    <scope>NUCLEOTIDE SEQUENCE [LARGE SCALE GENOMIC DNA]</scope>
</reference>
<dbReference type="PANTHER" id="PTHR30487">
    <property type="entry name" value="TYPE 4 PREPILIN-LIKE PROTEINS LEADER PEPTIDE-PROCESSING ENZYME"/>
    <property type="match status" value="1"/>
</dbReference>
<evidence type="ECO:0000256" key="1">
    <source>
        <dbReference type="ARBA" id="ARBA00004651"/>
    </source>
</evidence>
<protein>
    <recommendedName>
        <fullName evidence="12">Peptidase A24A N-terminal domain-containing protein</fullName>
    </recommendedName>
</protein>
<gene>
    <name evidence="10" type="ORF">A2903_01080</name>
</gene>
<feature type="domain" description="Prepilin type IV endopeptidase peptidase" evidence="8">
    <location>
        <begin position="114"/>
        <end position="220"/>
    </location>
</feature>
<proteinExistence type="inferred from homology"/>
<dbReference type="PANTHER" id="PTHR30487:SF0">
    <property type="entry name" value="PREPILIN LEADER PEPTIDASE_N-METHYLTRANSFERASE-RELATED"/>
    <property type="match status" value="1"/>
</dbReference>
<organism evidence="10 11">
    <name type="scientific">Candidatus Nomurabacteria bacterium RIFCSPLOWO2_01_FULL_33_17</name>
    <dbReference type="NCBI Taxonomy" id="1801764"/>
    <lineage>
        <taxon>Bacteria</taxon>
        <taxon>Candidatus Nomuraibacteriota</taxon>
    </lineage>
</organism>
<accession>A0A1F6WPS4</accession>
<dbReference type="EMBL" id="MFUO01000017">
    <property type="protein sequence ID" value="OGI83912.1"/>
    <property type="molecule type" value="Genomic_DNA"/>
</dbReference>
<evidence type="ECO:0000256" key="4">
    <source>
        <dbReference type="ARBA" id="ARBA00022692"/>
    </source>
</evidence>
<evidence type="ECO:0000313" key="11">
    <source>
        <dbReference type="Proteomes" id="UP000178184"/>
    </source>
</evidence>
<evidence type="ECO:0000259" key="9">
    <source>
        <dbReference type="Pfam" id="PF06750"/>
    </source>
</evidence>
<keyword evidence="3" id="KW-1003">Cell membrane</keyword>
<feature type="domain" description="Prepilin peptidase A24 N-terminal" evidence="9">
    <location>
        <begin position="11"/>
        <end position="92"/>
    </location>
</feature>
<evidence type="ECO:0000256" key="3">
    <source>
        <dbReference type="ARBA" id="ARBA00022475"/>
    </source>
</evidence>
<evidence type="ECO:0000256" key="2">
    <source>
        <dbReference type="ARBA" id="ARBA00005801"/>
    </source>
</evidence>
<dbReference type="GO" id="GO:0004190">
    <property type="term" value="F:aspartic-type endopeptidase activity"/>
    <property type="evidence" value="ECO:0007669"/>
    <property type="project" value="InterPro"/>
</dbReference>
<comment type="similarity">
    <text evidence="2">Belongs to the peptidase A24 family.</text>
</comment>
<sequence>MLTILYIIFAILGLIIGSFLNVVVLRLHTKRISKGRSCCGTCSHTLSTLDLVPVISYVCLMGRCRYCKLKISKQYPIVEIVTSLAFVGIFYRVVAISGGDITTIILYFIYFATIFSLLISMAVYDIKHFILPWSLMKIFLVFTFVGSIVIAFLSNNLSFLNFVSGFIVALPFWAIWYLSKGRLIGFGDILLMIGFGFMLGINGGYSATIFGFWIGALYFVLKMILTRNFISGKTVVPFGPFLIAGLYFTFLTGITLTSLVLGMV</sequence>
<feature type="transmembrane region" description="Helical" evidence="7">
    <location>
        <begin position="241"/>
        <end position="261"/>
    </location>
</feature>
<feature type="transmembrane region" description="Helical" evidence="7">
    <location>
        <begin position="159"/>
        <end position="178"/>
    </location>
</feature>
<dbReference type="Pfam" id="PF06750">
    <property type="entry name" value="A24_N_bact"/>
    <property type="match status" value="1"/>
</dbReference>
<feature type="transmembrane region" description="Helical" evidence="7">
    <location>
        <begin position="190"/>
        <end position="221"/>
    </location>
</feature>
<comment type="subcellular location">
    <subcellularLocation>
        <location evidence="1">Cell membrane</location>
        <topology evidence="1">Multi-pass membrane protein</topology>
    </subcellularLocation>
</comment>
<dbReference type="InterPro" id="IPR050882">
    <property type="entry name" value="Prepilin_peptidase/N-MTase"/>
</dbReference>
<dbReference type="Pfam" id="PF01478">
    <property type="entry name" value="Peptidase_A24"/>
    <property type="match status" value="1"/>
</dbReference>
<keyword evidence="6 7" id="KW-0472">Membrane</keyword>
<dbReference type="GO" id="GO:0006465">
    <property type="term" value="P:signal peptide processing"/>
    <property type="evidence" value="ECO:0007669"/>
    <property type="project" value="TreeGrafter"/>
</dbReference>
<dbReference type="GO" id="GO:0005886">
    <property type="term" value="C:plasma membrane"/>
    <property type="evidence" value="ECO:0007669"/>
    <property type="project" value="UniProtKB-SubCell"/>
</dbReference>
<evidence type="ECO:0000256" key="6">
    <source>
        <dbReference type="ARBA" id="ARBA00023136"/>
    </source>
</evidence>